<feature type="domain" description="Transposase DDE" evidence="1">
    <location>
        <begin position="58"/>
        <end position="459"/>
    </location>
</feature>
<dbReference type="STRING" id="313628.LNTAR_23184"/>
<gene>
    <name evidence="2" type="ORF">LNTAR_23184</name>
</gene>
<dbReference type="AlphaFoldDB" id="A6DGM8"/>
<dbReference type="EMBL" id="ABCK01000002">
    <property type="protein sequence ID" value="EDM29345.1"/>
    <property type="molecule type" value="Genomic_DNA"/>
</dbReference>
<dbReference type="RefSeq" id="WP_007277065.1">
    <property type="nucleotide sequence ID" value="NZ_ABCK01000002.1"/>
</dbReference>
<dbReference type="OrthoDB" id="5410107at2"/>
<keyword evidence="3" id="KW-1185">Reference proteome</keyword>
<dbReference type="InterPro" id="IPR025668">
    <property type="entry name" value="Tnp_DDE_dom"/>
</dbReference>
<accession>A6DGM8</accession>
<organism evidence="2 3">
    <name type="scientific">Lentisphaera araneosa HTCC2155</name>
    <dbReference type="NCBI Taxonomy" id="313628"/>
    <lineage>
        <taxon>Bacteria</taxon>
        <taxon>Pseudomonadati</taxon>
        <taxon>Lentisphaerota</taxon>
        <taxon>Lentisphaeria</taxon>
        <taxon>Lentisphaerales</taxon>
        <taxon>Lentisphaeraceae</taxon>
        <taxon>Lentisphaera</taxon>
    </lineage>
</organism>
<dbReference type="eggNOG" id="COG3385">
    <property type="taxonomic scope" value="Bacteria"/>
</dbReference>
<dbReference type="Pfam" id="PF13701">
    <property type="entry name" value="DDE_Tnp_1_4"/>
    <property type="match status" value="1"/>
</dbReference>
<dbReference type="NCBIfam" id="NF033539">
    <property type="entry name" value="transpos_IS1380"/>
    <property type="match status" value="1"/>
</dbReference>
<evidence type="ECO:0000259" key="1">
    <source>
        <dbReference type="Pfam" id="PF13701"/>
    </source>
</evidence>
<sequence length="484" mass="55653">MYKSFTGWVKSGVWVKLASTKKSQPKNHVLTMPKKIKKTRKSKKECRRKIKKIGITTNCLSSQAGLAPFVNFINGTGICDELAQVFKDLRKSKKGIELEEAFLQLVLFFADGRESSLNTFDTLKENEAWQKLLGCEVALGTAALKRILHKAYTVDVEMIRPLIRRVFLSALKAKNPNKVILFLDSSVYDNDGAKCRAGVKCTYKKKEGYHPINLIWDGMYIDTYFQSGHCSTNHDGVAIEMLQEIVPMIRENLGEDIQVIVRMDGGYYDQKIFAACDALKINFICAGKRYSDHKIHANTKLENFDGVYRKKACTWHYLTFQERRKSWPKEMAYRALFLRPTEENGEALLGLESRIILTNLDVKSCSDQEIIDYDHSRGADELTHRAAKDFASERMPCLDFHANSLWYSMGIVSFNLFQIFKRNIAGFSWNCYPTTVRRKLFDLAGKIINKGRSLTLKITPWKMRELKFDQIWEKSLTPWVLPVL</sequence>
<comment type="caution">
    <text evidence="2">The sequence shown here is derived from an EMBL/GenBank/DDBJ whole genome shotgun (WGS) entry which is preliminary data.</text>
</comment>
<dbReference type="InterPro" id="IPR047960">
    <property type="entry name" value="Transpos_IS1380"/>
</dbReference>
<protein>
    <recommendedName>
        <fullName evidence="1">Transposase DDE domain-containing protein</fullName>
    </recommendedName>
</protein>
<name>A6DGM8_9BACT</name>
<evidence type="ECO:0000313" key="3">
    <source>
        <dbReference type="Proteomes" id="UP000004947"/>
    </source>
</evidence>
<dbReference type="Proteomes" id="UP000004947">
    <property type="component" value="Unassembled WGS sequence"/>
</dbReference>
<proteinExistence type="predicted"/>
<evidence type="ECO:0000313" key="2">
    <source>
        <dbReference type="EMBL" id="EDM29345.1"/>
    </source>
</evidence>
<reference evidence="2 3" key="1">
    <citation type="journal article" date="2010" name="J. Bacteriol.">
        <title>Genome sequence of Lentisphaera araneosa HTCC2155T, the type species of the order Lentisphaerales in the phylum Lentisphaerae.</title>
        <authorList>
            <person name="Thrash J.C."/>
            <person name="Cho J.C."/>
            <person name="Vergin K.L."/>
            <person name="Morris R.M."/>
            <person name="Giovannoni S.J."/>
        </authorList>
    </citation>
    <scope>NUCLEOTIDE SEQUENCE [LARGE SCALE GENOMIC DNA]</scope>
    <source>
        <strain evidence="2 3">HTCC2155</strain>
    </source>
</reference>